<evidence type="ECO:0000256" key="1">
    <source>
        <dbReference type="ARBA" id="ARBA00001947"/>
    </source>
</evidence>
<comment type="similarity">
    <text evidence="6">Belongs to the zinc-containing alcohol dehydrogenase family.</text>
</comment>
<comment type="caution">
    <text evidence="8">The sequence shown here is derived from an EMBL/GenBank/DDBJ whole genome shotgun (WGS) entry which is preliminary data.</text>
</comment>
<organism evidence="8 9">
    <name type="scientific">Tectimicrobiota bacterium</name>
    <dbReference type="NCBI Taxonomy" id="2528274"/>
    <lineage>
        <taxon>Bacteria</taxon>
        <taxon>Pseudomonadati</taxon>
        <taxon>Nitrospinota/Tectimicrobiota group</taxon>
        <taxon>Candidatus Tectimicrobiota</taxon>
    </lineage>
</organism>
<sequence length="366" mass="38439">MKAAILYEVGKPLAVESIEVEGPRAGEVLVRYAAAGVCHSDHHVMVGIIPAPTPIILGHEGAGVVEEVGAGVTSVKPGDHVVSVWRYSCGACEPCLSGRPATCGHGAQMRAGGVLSDGTTRFKKGRERVHHWLGVSTFSSHSVMSERSVLKIRDDMPLEKAAVVSCAVITGVGAVINGAKVRPGESVAVFGAGGVGLNAIQGARLVGAEPIIAVDIMQGKLDYARKFGATHTVNSSDENPVERIKEITGGKGVHYAFEMIGVAEVMATAFRCLRTGGAAVVVGIADSKSVISINPVPLVTEEKRLIGSLYGSSSPRLEVPRLIDLYMAGKLNLDDLLTRSWPIEQINEAYGALLRGEVARSVVTYS</sequence>
<evidence type="ECO:0000256" key="4">
    <source>
        <dbReference type="ARBA" id="ARBA00023002"/>
    </source>
</evidence>
<dbReference type="FunFam" id="3.40.50.720:FF:000003">
    <property type="entry name" value="S-(hydroxymethyl)glutathione dehydrogenase"/>
    <property type="match status" value="1"/>
</dbReference>
<evidence type="ECO:0000256" key="6">
    <source>
        <dbReference type="RuleBase" id="RU361277"/>
    </source>
</evidence>
<evidence type="ECO:0000313" key="8">
    <source>
        <dbReference type="EMBL" id="MBI3126165.1"/>
    </source>
</evidence>
<dbReference type="InterPro" id="IPR002328">
    <property type="entry name" value="ADH_Zn_CS"/>
</dbReference>
<dbReference type="AlphaFoldDB" id="A0A932HUZ9"/>
<dbReference type="Gene3D" id="3.40.50.720">
    <property type="entry name" value="NAD(P)-binding Rossmann-like Domain"/>
    <property type="match status" value="1"/>
</dbReference>
<dbReference type="SUPFAM" id="SSF50129">
    <property type="entry name" value="GroES-like"/>
    <property type="match status" value="2"/>
</dbReference>
<evidence type="ECO:0000313" key="9">
    <source>
        <dbReference type="Proteomes" id="UP000782312"/>
    </source>
</evidence>
<dbReference type="SMART" id="SM00829">
    <property type="entry name" value="PKS_ER"/>
    <property type="match status" value="1"/>
</dbReference>
<gene>
    <name evidence="8" type="ORF">HYZ11_01000</name>
</gene>
<dbReference type="Pfam" id="PF00107">
    <property type="entry name" value="ADH_zinc_N"/>
    <property type="match status" value="1"/>
</dbReference>
<reference evidence="8" key="1">
    <citation type="submission" date="2020-07" db="EMBL/GenBank/DDBJ databases">
        <title>Huge and variable diversity of episymbiotic CPR bacteria and DPANN archaea in groundwater ecosystems.</title>
        <authorList>
            <person name="He C.Y."/>
            <person name="Keren R."/>
            <person name="Whittaker M."/>
            <person name="Farag I.F."/>
            <person name="Doudna J."/>
            <person name="Cate J.H.D."/>
            <person name="Banfield J.F."/>
        </authorList>
    </citation>
    <scope>NUCLEOTIDE SEQUENCE</scope>
    <source>
        <strain evidence="8">NC_groundwater_763_Ag_S-0.2um_68_21</strain>
    </source>
</reference>
<dbReference type="EMBL" id="JACPUR010000001">
    <property type="protein sequence ID" value="MBI3126165.1"/>
    <property type="molecule type" value="Genomic_DNA"/>
</dbReference>
<dbReference type="InterPro" id="IPR011032">
    <property type="entry name" value="GroES-like_sf"/>
</dbReference>
<dbReference type="Pfam" id="PF08240">
    <property type="entry name" value="ADH_N"/>
    <property type="match status" value="1"/>
</dbReference>
<keyword evidence="5" id="KW-0520">NAD</keyword>
<name>A0A932HUZ9_UNCTE</name>
<comment type="cofactor">
    <cofactor evidence="1 6">
        <name>Zn(2+)</name>
        <dbReference type="ChEBI" id="CHEBI:29105"/>
    </cofactor>
</comment>
<dbReference type="PANTHER" id="PTHR43880:SF12">
    <property type="entry name" value="ALCOHOL DEHYDROGENASE CLASS-3"/>
    <property type="match status" value="1"/>
</dbReference>
<dbReference type="InterPro" id="IPR036291">
    <property type="entry name" value="NAD(P)-bd_dom_sf"/>
</dbReference>
<dbReference type="GO" id="GO:0051903">
    <property type="term" value="F:S-(hydroxymethyl)glutathione dehydrogenase [NAD(P)+] activity"/>
    <property type="evidence" value="ECO:0007669"/>
    <property type="project" value="TreeGrafter"/>
</dbReference>
<evidence type="ECO:0000256" key="2">
    <source>
        <dbReference type="ARBA" id="ARBA00022723"/>
    </source>
</evidence>
<evidence type="ECO:0000256" key="3">
    <source>
        <dbReference type="ARBA" id="ARBA00022833"/>
    </source>
</evidence>
<evidence type="ECO:0000256" key="5">
    <source>
        <dbReference type="ARBA" id="ARBA00023027"/>
    </source>
</evidence>
<dbReference type="Proteomes" id="UP000782312">
    <property type="component" value="Unassembled WGS sequence"/>
</dbReference>
<dbReference type="GO" id="GO:0008270">
    <property type="term" value="F:zinc ion binding"/>
    <property type="evidence" value="ECO:0007669"/>
    <property type="project" value="InterPro"/>
</dbReference>
<dbReference type="GO" id="GO:0046294">
    <property type="term" value="P:formaldehyde catabolic process"/>
    <property type="evidence" value="ECO:0007669"/>
    <property type="project" value="TreeGrafter"/>
</dbReference>
<dbReference type="InterPro" id="IPR013149">
    <property type="entry name" value="ADH-like_C"/>
</dbReference>
<keyword evidence="4" id="KW-0560">Oxidoreductase</keyword>
<evidence type="ECO:0000259" key="7">
    <source>
        <dbReference type="SMART" id="SM00829"/>
    </source>
</evidence>
<dbReference type="SUPFAM" id="SSF51735">
    <property type="entry name" value="NAD(P)-binding Rossmann-fold domains"/>
    <property type="match status" value="1"/>
</dbReference>
<dbReference type="CDD" id="cd08279">
    <property type="entry name" value="Zn_ADH_class_III"/>
    <property type="match status" value="1"/>
</dbReference>
<proteinExistence type="inferred from homology"/>
<dbReference type="GO" id="GO:0005829">
    <property type="term" value="C:cytosol"/>
    <property type="evidence" value="ECO:0007669"/>
    <property type="project" value="TreeGrafter"/>
</dbReference>
<protein>
    <submittedName>
        <fullName evidence="8">Zn-dependent alcohol dehydrogenase</fullName>
    </submittedName>
</protein>
<dbReference type="PROSITE" id="PS00059">
    <property type="entry name" value="ADH_ZINC"/>
    <property type="match status" value="1"/>
</dbReference>
<dbReference type="InterPro" id="IPR013154">
    <property type="entry name" value="ADH-like_N"/>
</dbReference>
<dbReference type="InterPro" id="IPR020843">
    <property type="entry name" value="ER"/>
</dbReference>
<keyword evidence="2 6" id="KW-0479">Metal-binding</keyword>
<dbReference type="Gene3D" id="3.90.180.10">
    <property type="entry name" value="Medium-chain alcohol dehydrogenases, catalytic domain"/>
    <property type="match status" value="1"/>
</dbReference>
<keyword evidence="3 6" id="KW-0862">Zinc</keyword>
<feature type="domain" description="Enoyl reductase (ER)" evidence="7">
    <location>
        <begin position="10"/>
        <end position="363"/>
    </location>
</feature>
<accession>A0A932HUZ9</accession>
<dbReference type="PANTHER" id="PTHR43880">
    <property type="entry name" value="ALCOHOL DEHYDROGENASE"/>
    <property type="match status" value="1"/>
</dbReference>